<gene>
    <name evidence="2" type="ORF">ISP17_18600</name>
</gene>
<accession>A0ABW8K0W3</accession>
<evidence type="ECO:0000313" key="3">
    <source>
        <dbReference type="Proteomes" id="UP001620460"/>
    </source>
</evidence>
<reference evidence="2 3" key="1">
    <citation type="submission" date="2020-10" db="EMBL/GenBank/DDBJ databases">
        <title>Phylogeny of dyella-like bacteria.</title>
        <authorList>
            <person name="Fu J."/>
        </authorList>
    </citation>
    <scope>NUCLEOTIDE SEQUENCE [LARGE SCALE GENOMIC DNA]</scope>
    <source>
        <strain evidence="2 3">Gsoil3046</strain>
    </source>
</reference>
<organism evidence="2 3">
    <name type="scientific">Dyella ginsengisoli</name>
    <dbReference type="NCBI Taxonomy" id="363848"/>
    <lineage>
        <taxon>Bacteria</taxon>
        <taxon>Pseudomonadati</taxon>
        <taxon>Pseudomonadota</taxon>
        <taxon>Gammaproteobacteria</taxon>
        <taxon>Lysobacterales</taxon>
        <taxon>Rhodanobacteraceae</taxon>
        <taxon>Dyella</taxon>
    </lineage>
</organism>
<dbReference type="EMBL" id="JADIKM010000006">
    <property type="protein sequence ID" value="MFK2905976.1"/>
    <property type="molecule type" value="Genomic_DNA"/>
</dbReference>
<evidence type="ECO:0000259" key="1">
    <source>
        <dbReference type="Pfam" id="PF07484"/>
    </source>
</evidence>
<dbReference type="RefSeq" id="WP_404635892.1">
    <property type="nucleotide sequence ID" value="NZ_JADIKM010000006.1"/>
</dbReference>
<comment type="caution">
    <text evidence="2">The sequence shown here is derived from an EMBL/GenBank/DDBJ whole genome shotgun (WGS) entry which is preliminary data.</text>
</comment>
<protein>
    <submittedName>
        <fullName evidence="2">Phage tail protein</fullName>
    </submittedName>
</protein>
<dbReference type="InterPro" id="IPR037053">
    <property type="entry name" value="Phage_tail_collar_dom_sf"/>
</dbReference>
<sequence length="189" mass="19229">MEVFIGTILPFGFNFPPKNWALCAGQTMAISQNSALFSLLGTYYGGNGQTTFQLPDLQGRMPIGMGNGAGLTPRTIGEVSGTENVTLTTGNMPVHSHTATASTQAQVCGVPTAPANAPSDTNNYLGASGAGTGSATIWSNALNTPVAMAGVSTQVDVGVAGGSQPVGVMNPFLAINFSIALFGIFPSRN</sequence>
<name>A0ABW8K0W3_9GAMM</name>
<keyword evidence="3" id="KW-1185">Reference proteome</keyword>
<dbReference type="Gene3D" id="3.90.1340.10">
    <property type="entry name" value="Phage tail collar domain"/>
    <property type="match status" value="1"/>
</dbReference>
<dbReference type="Pfam" id="PF07484">
    <property type="entry name" value="Collar"/>
    <property type="match status" value="1"/>
</dbReference>
<proteinExistence type="predicted"/>
<feature type="domain" description="Phage tail collar" evidence="1">
    <location>
        <begin position="6"/>
        <end position="62"/>
    </location>
</feature>
<dbReference type="InterPro" id="IPR011083">
    <property type="entry name" value="Phage_tail_collar_dom"/>
</dbReference>
<dbReference type="SUPFAM" id="SSF88874">
    <property type="entry name" value="Receptor-binding domain of short tail fibre protein gp12"/>
    <property type="match status" value="1"/>
</dbReference>
<evidence type="ECO:0000313" key="2">
    <source>
        <dbReference type="EMBL" id="MFK2905976.1"/>
    </source>
</evidence>
<dbReference type="Proteomes" id="UP001620460">
    <property type="component" value="Unassembled WGS sequence"/>
</dbReference>